<name>A0ABR7CNN8_9BACT</name>
<dbReference type="Proteomes" id="UP000636891">
    <property type="component" value="Unassembled WGS sequence"/>
</dbReference>
<feature type="chain" id="PRO_5047366056" evidence="1">
    <location>
        <begin position="21"/>
        <end position="164"/>
    </location>
</feature>
<dbReference type="InterPro" id="IPR025347">
    <property type="entry name" value="DUF4251"/>
</dbReference>
<comment type="caution">
    <text evidence="2">The sequence shown here is derived from an EMBL/GenBank/DDBJ whole genome shotgun (WGS) entry which is preliminary data.</text>
</comment>
<keyword evidence="1" id="KW-0732">Signal</keyword>
<evidence type="ECO:0000313" key="3">
    <source>
        <dbReference type="Proteomes" id="UP000636891"/>
    </source>
</evidence>
<evidence type="ECO:0000256" key="1">
    <source>
        <dbReference type="SAM" id="SignalP"/>
    </source>
</evidence>
<keyword evidence="3" id="KW-1185">Reference proteome</keyword>
<organism evidence="2 3">
    <name type="scientific">Alistipes hominis</name>
    <dbReference type="NCBI Taxonomy" id="2763015"/>
    <lineage>
        <taxon>Bacteria</taxon>
        <taxon>Pseudomonadati</taxon>
        <taxon>Bacteroidota</taxon>
        <taxon>Bacteroidia</taxon>
        <taxon>Bacteroidales</taxon>
        <taxon>Rikenellaceae</taxon>
        <taxon>Alistipes</taxon>
    </lineage>
</organism>
<dbReference type="Pfam" id="PF14059">
    <property type="entry name" value="DUF4251"/>
    <property type="match status" value="1"/>
</dbReference>
<dbReference type="EMBL" id="JACOOK010000005">
    <property type="protein sequence ID" value="MBC5617291.1"/>
    <property type="molecule type" value="Genomic_DNA"/>
</dbReference>
<feature type="signal peptide" evidence="1">
    <location>
        <begin position="1"/>
        <end position="20"/>
    </location>
</feature>
<protein>
    <submittedName>
        <fullName evidence="2">DUF4251 domain-containing protein</fullName>
    </submittedName>
</protein>
<gene>
    <name evidence="2" type="ORF">H8S08_09740</name>
</gene>
<reference evidence="2 3" key="1">
    <citation type="submission" date="2020-08" db="EMBL/GenBank/DDBJ databases">
        <title>Genome public.</title>
        <authorList>
            <person name="Liu C."/>
            <person name="Sun Q."/>
        </authorList>
    </citation>
    <scope>NUCLEOTIDE SEQUENCE [LARGE SCALE GENOMIC DNA]</scope>
    <source>
        <strain evidence="2 3">New-7</strain>
    </source>
</reference>
<proteinExistence type="predicted"/>
<sequence>MKRFFALSLMLLLCAPGAFAQSADDLMVEQAVNQLISRKTITFVANRILTSGGNQSMLTQLNSMTVNKDSLTVSLPYIGKEGSSGNTGGNPLQFTTTDFTYKVEVTKKKDKIITMEVKSPGSDRFTFMLTISKGIMAKLTITSSSRSPMNFSGYIQEPGTKIGE</sequence>
<accession>A0ABR7CNN8</accession>
<dbReference type="RefSeq" id="WP_118656898.1">
    <property type="nucleotide sequence ID" value="NZ_JACOOK010000005.1"/>
</dbReference>
<dbReference type="Gene3D" id="2.40.128.410">
    <property type="match status" value="1"/>
</dbReference>
<evidence type="ECO:0000313" key="2">
    <source>
        <dbReference type="EMBL" id="MBC5617291.1"/>
    </source>
</evidence>